<feature type="compositionally biased region" description="Basic and acidic residues" evidence="15">
    <location>
        <begin position="472"/>
        <end position="492"/>
    </location>
</feature>
<dbReference type="SUPFAM" id="SSF52540">
    <property type="entry name" value="P-loop containing nucleoside triphosphate hydrolases"/>
    <property type="match status" value="1"/>
</dbReference>
<keyword evidence="13" id="KW-0206">Cytoskeleton</keyword>
<keyword evidence="11" id="KW-0969">Cilium</keyword>
<evidence type="ECO:0000256" key="8">
    <source>
        <dbReference type="ARBA" id="ARBA00022701"/>
    </source>
</evidence>
<evidence type="ECO:0000256" key="3">
    <source>
        <dbReference type="ARBA" id="ARBA00004430"/>
    </source>
</evidence>
<feature type="region of interest" description="Disordered" evidence="15">
    <location>
        <begin position="459"/>
        <end position="492"/>
    </location>
</feature>
<keyword evidence="7" id="KW-0963">Cytoplasm</keyword>
<evidence type="ECO:0000256" key="13">
    <source>
        <dbReference type="ARBA" id="ARBA00023212"/>
    </source>
</evidence>
<dbReference type="EMBL" id="IACT01007730">
    <property type="protein sequence ID" value="LAC26843.1"/>
    <property type="molecule type" value="mRNA"/>
</dbReference>
<evidence type="ECO:0000256" key="7">
    <source>
        <dbReference type="ARBA" id="ARBA00022490"/>
    </source>
</evidence>
<evidence type="ECO:0000256" key="14">
    <source>
        <dbReference type="ARBA" id="ARBA00023273"/>
    </source>
</evidence>
<dbReference type="InterPro" id="IPR022780">
    <property type="entry name" value="Dynein_light_int_chain"/>
</dbReference>
<evidence type="ECO:0000256" key="10">
    <source>
        <dbReference type="ARBA" id="ARBA00023017"/>
    </source>
</evidence>
<evidence type="ECO:0000256" key="15">
    <source>
        <dbReference type="SAM" id="MobiDB-lite"/>
    </source>
</evidence>
<evidence type="ECO:0000256" key="1">
    <source>
        <dbReference type="ARBA" id="ARBA00004120"/>
    </source>
</evidence>
<dbReference type="GO" id="GO:0035721">
    <property type="term" value="P:intraciliary retrograde transport"/>
    <property type="evidence" value="ECO:0007669"/>
    <property type="project" value="InterPro"/>
</dbReference>
<feature type="compositionally biased region" description="Polar residues" evidence="15">
    <location>
        <begin position="131"/>
        <end position="143"/>
    </location>
</feature>
<dbReference type="Pfam" id="PF05783">
    <property type="entry name" value="DLIC"/>
    <property type="match status" value="1"/>
</dbReference>
<sequence length="514" mass="56816">MVQKDNRPSTGSSLSSIQFDARGLKYSSAEAQNLNEVQQKANNSKHEMDEATKPVGESSQGYVSRKNSVLNEEFQLHKNSTAVGDYAGHMNSTLNEKYTLRTHSTTGEDRATRRSSTLNEDFVLRKNSALTGESSTVEGSQRAVTKRENRAANHNNKTQEKNVTPNINEAKDGETTATAAGGTDQVPPLKNDKTPRQAALLLVGPKGAGKTTLVYRFLDRDETPKPTLALDYTYGRKPGKVSMVKDVCHLWEIAGGTLEQLLKTVMGSCPVTALTVIVVLDLSRPEHIMEELITILHHLRIETSEAVKKASAEDPDLHARLLRAAWARIGPEHADRAQMDPFLVPLVLMGGKYDKFQDFEPESKKVLCRALRFVAHTNGASLQFFSARDAGLIKKAKELMSHFGFGTTEVKSLAQDYNRPLIIPCGSDSLQIIAGGGEAASNMSLKTWTHAIQEKFPKSETDIGPLTGLPEDPSRDDNYREPDVDNLRAQKDQELERLCREAGRFNQRYADVEL</sequence>
<evidence type="ECO:0000313" key="16">
    <source>
        <dbReference type="EMBL" id="LAC26843.1"/>
    </source>
</evidence>
<comment type="subcellular location">
    <subcellularLocation>
        <location evidence="3">Cytoplasm</location>
        <location evidence="3">Cytoskeleton</location>
        <location evidence="3">Cilium axoneme</location>
    </subcellularLocation>
    <subcellularLocation>
        <location evidence="1">Cytoplasm</location>
        <location evidence="1">Cytoskeleton</location>
        <location evidence="1">Cilium basal body</location>
    </subcellularLocation>
    <subcellularLocation>
        <location evidence="2">Cytoplasm</location>
        <location evidence="2">Cytoskeleton</location>
        <location evidence="2">Microtubule organizing center</location>
        <location evidence="2">Centrosome</location>
    </subcellularLocation>
</comment>
<feature type="region of interest" description="Disordered" evidence="15">
    <location>
        <begin position="131"/>
        <end position="192"/>
    </location>
</feature>
<keyword evidence="8" id="KW-0493">Microtubule</keyword>
<evidence type="ECO:0000256" key="12">
    <source>
        <dbReference type="ARBA" id="ARBA00023175"/>
    </source>
</evidence>
<evidence type="ECO:0000256" key="11">
    <source>
        <dbReference type="ARBA" id="ARBA00023069"/>
    </source>
</evidence>
<comment type="similarity">
    <text evidence="4">Belongs to the dynein light intermediate chain family.</text>
</comment>
<keyword evidence="9" id="KW-0970">Cilium biogenesis/degradation</keyword>
<dbReference type="GO" id="GO:0036064">
    <property type="term" value="C:ciliary basal body"/>
    <property type="evidence" value="ECO:0007669"/>
    <property type="project" value="TreeGrafter"/>
</dbReference>
<dbReference type="GO" id="GO:0045504">
    <property type="term" value="F:dynein heavy chain binding"/>
    <property type="evidence" value="ECO:0007669"/>
    <property type="project" value="TreeGrafter"/>
</dbReference>
<evidence type="ECO:0000256" key="5">
    <source>
        <dbReference type="ARBA" id="ARBA00018863"/>
    </source>
</evidence>
<evidence type="ECO:0000256" key="2">
    <source>
        <dbReference type="ARBA" id="ARBA00004300"/>
    </source>
</evidence>
<feature type="region of interest" description="Disordered" evidence="15">
    <location>
        <begin position="30"/>
        <end position="63"/>
    </location>
</feature>
<dbReference type="GO" id="GO:0035735">
    <property type="term" value="P:intraciliary transport involved in cilium assembly"/>
    <property type="evidence" value="ECO:0007669"/>
    <property type="project" value="InterPro"/>
</dbReference>
<feature type="compositionally biased region" description="Polar residues" evidence="15">
    <location>
        <begin position="152"/>
        <end position="167"/>
    </location>
</feature>
<dbReference type="PANTHER" id="PTHR13236:SF0">
    <property type="entry name" value="CYTOPLASMIC DYNEIN 2 LIGHT INTERMEDIATE CHAIN 1"/>
    <property type="match status" value="1"/>
</dbReference>
<dbReference type="CDD" id="cd00882">
    <property type="entry name" value="Ras_like_GTPase"/>
    <property type="match status" value="1"/>
</dbReference>
<proteinExistence type="evidence at transcript level"/>
<dbReference type="GO" id="GO:0005874">
    <property type="term" value="C:microtubule"/>
    <property type="evidence" value="ECO:0007669"/>
    <property type="project" value="UniProtKB-KW"/>
</dbReference>
<organism evidence="16">
    <name type="scientific">Hirondellea gigas</name>
    <dbReference type="NCBI Taxonomy" id="1518452"/>
    <lineage>
        <taxon>Eukaryota</taxon>
        <taxon>Metazoa</taxon>
        <taxon>Ecdysozoa</taxon>
        <taxon>Arthropoda</taxon>
        <taxon>Crustacea</taxon>
        <taxon>Multicrustacea</taxon>
        <taxon>Malacostraca</taxon>
        <taxon>Eumalacostraca</taxon>
        <taxon>Peracarida</taxon>
        <taxon>Amphipoda</taxon>
        <taxon>Amphilochidea</taxon>
        <taxon>Lysianassida</taxon>
        <taxon>Lysianassidira</taxon>
        <taxon>Lysianassoidea</taxon>
        <taxon>Lysianassidae</taxon>
        <taxon>Hirondellea</taxon>
    </lineage>
</organism>
<feature type="compositionally biased region" description="Polar residues" evidence="15">
    <location>
        <begin position="30"/>
        <end position="42"/>
    </location>
</feature>
<dbReference type="PANTHER" id="PTHR13236">
    <property type="entry name" value="DYNEIN 2 LIGHT INTERMEDIATE CHAIN, ISOFORM 2"/>
    <property type="match status" value="1"/>
</dbReference>
<keyword evidence="12" id="KW-0505">Motor protein</keyword>
<keyword evidence="10" id="KW-0243">Dynein</keyword>
<dbReference type="GO" id="GO:0005868">
    <property type="term" value="C:cytoplasmic dynein complex"/>
    <property type="evidence" value="ECO:0007669"/>
    <property type="project" value="InterPro"/>
</dbReference>
<reference evidence="16" key="1">
    <citation type="submission" date="2017-11" db="EMBL/GenBank/DDBJ databases">
        <title>The sensing device of the deep-sea amphipod.</title>
        <authorList>
            <person name="Kobayashi H."/>
            <person name="Nagahama T."/>
            <person name="Arai W."/>
            <person name="Sasagawa Y."/>
            <person name="Umeda M."/>
            <person name="Hayashi T."/>
            <person name="Nikaido I."/>
            <person name="Watanabe H."/>
            <person name="Oguri K."/>
            <person name="Kitazato H."/>
            <person name="Fujioka K."/>
            <person name="Kido Y."/>
            <person name="Takami H."/>
        </authorList>
    </citation>
    <scope>NUCLEOTIDE SEQUENCE</scope>
    <source>
        <tissue evidence="16">Whole body</tissue>
    </source>
</reference>
<dbReference type="GO" id="GO:0005813">
    <property type="term" value="C:centrosome"/>
    <property type="evidence" value="ECO:0007669"/>
    <property type="project" value="UniProtKB-SubCell"/>
</dbReference>
<evidence type="ECO:0000256" key="9">
    <source>
        <dbReference type="ARBA" id="ARBA00022794"/>
    </source>
</evidence>
<name>A0A6A7G9N5_9CRUS</name>
<dbReference type="GO" id="GO:0005930">
    <property type="term" value="C:axoneme"/>
    <property type="evidence" value="ECO:0007669"/>
    <property type="project" value="UniProtKB-SubCell"/>
</dbReference>
<keyword evidence="14" id="KW-0966">Cell projection</keyword>
<accession>A0A6A7G9N5</accession>
<protein>
    <recommendedName>
        <fullName evidence="5">Cytoplasmic dynein 2 light intermediate chain 1</fullName>
    </recommendedName>
</protein>
<dbReference type="Gene3D" id="3.40.50.300">
    <property type="entry name" value="P-loop containing nucleotide triphosphate hydrolases"/>
    <property type="match status" value="1"/>
</dbReference>
<dbReference type="InterPro" id="IPR040045">
    <property type="entry name" value="DYNC2LI1"/>
</dbReference>
<dbReference type="InterPro" id="IPR027417">
    <property type="entry name" value="P-loop_NTPase"/>
</dbReference>
<keyword evidence="6" id="KW-0217">Developmental protein</keyword>
<evidence type="ECO:0000256" key="6">
    <source>
        <dbReference type="ARBA" id="ARBA00022473"/>
    </source>
</evidence>
<evidence type="ECO:0000256" key="4">
    <source>
        <dbReference type="ARBA" id="ARBA00006831"/>
    </source>
</evidence>
<dbReference type="AlphaFoldDB" id="A0A6A7G9N5"/>